<dbReference type="PANTHER" id="PTHR47331:SF1">
    <property type="entry name" value="GAG-LIKE PROTEIN"/>
    <property type="match status" value="1"/>
</dbReference>
<comment type="caution">
    <text evidence="1">The sequence shown here is derived from an EMBL/GenBank/DDBJ whole genome shotgun (WGS) entry which is preliminary data.</text>
</comment>
<dbReference type="Proteomes" id="UP000279307">
    <property type="component" value="Chromosome 6"/>
</dbReference>
<dbReference type="AlphaFoldDB" id="A0A3L8DLV0"/>
<dbReference type="SUPFAM" id="SSF53098">
    <property type="entry name" value="Ribonuclease H-like"/>
    <property type="match status" value="1"/>
</dbReference>
<sequence>METGKDGVHVFNELLQHVFPIKRLSKEQALVDDPDVGVHHFIPHFEKSALQVRNPPPYAVNGGIPRRAVRRGRCAKLFSDNGTNFIGANNELKALTDMLKLEHDKIDNFLADQAIQWTFIPPYSPHMSGLWEAAVKSAKVHLKRVIGNTMLTFEELGTLFVQIQAVLNSRPLCPTSADSCDYEALTPGHFIIGESLIS</sequence>
<evidence type="ECO:0008006" key="2">
    <source>
        <dbReference type="Google" id="ProtNLM"/>
    </source>
</evidence>
<reference evidence="1" key="2">
    <citation type="submission" date="2018-07" db="EMBL/GenBank/DDBJ databases">
        <authorList>
            <person name="Mckenzie S.K."/>
            <person name="Kronauer D.J.C."/>
        </authorList>
    </citation>
    <scope>NUCLEOTIDE SEQUENCE</scope>
    <source>
        <strain evidence="1">Clonal line C1</strain>
    </source>
</reference>
<dbReference type="GO" id="GO:0003676">
    <property type="term" value="F:nucleic acid binding"/>
    <property type="evidence" value="ECO:0007669"/>
    <property type="project" value="InterPro"/>
</dbReference>
<reference evidence="1" key="1">
    <citation type="journal article" date="2018" name="Genome Res.">
        <title>The genomic architecture and molecular evolution of ant odorant receptors.</title>
        <authorList>
            <person name="McKenzie S.K."/>
            <person name="Kronauer D.J.C."/>
        </authorList>
    </citation>
    <scope>NUCLEOTIDE SEQUENCE [LARGE SCALE GENOMIC DNA]</scope>
    <source>
        <strain evidence="1">Clonal line C1</strain>
    </source>
</reference>
<gene>
    <name evidence="1" type="ORF">DMN91_005777</name>
</gene>
<accession>A0A3L8DLV0</accession>
<dbReference type="InterPro" id="IPR036397">
    <property type="entry name" value="RNaseH_sf"/>
</dbReference>
<organism evidence="1">
    <name type="scientific">Ooceraea biroi</name>
    <name type="common">Clonal raider ant</name>
    <name type="synonym">Cerapachys biroi</name>
    <dbReference type="NCBI Taxonomy" id="2015173"/>
    <lineage>
        <taxon>Eukaryota</taxon>
        <taxon>Metazoa</taxon>
        <taxon>Ecdysozoa</taxon>
        <taxon>Arthropoda</taxon>
        <taxon>Hexapoda</taxon>
        <taxon>Insecta</taxon>
        <taxon>Pterygota</taxon>
        <taxon>Neoptera</taxon>
        <taxon>Endopterygota</taxon>
        <taxon>Hymenoptera</taxon>
        <taxon>Apocrita</taxon>
        <taxon>Aculeata</taxon>
        <taxon>Formicoidea</taxon>
        <taxon>Formicidae</taxon>
        <taxon>Dorylinae</taxon>
        <taxon>Ooceraea</taxon>
    </lineage>
</organism>
<dbReference type="EMBL" id="QOIP01000006">
    <property type="protein sequence ID" value="RLU21404.1"/>
    <property type="molecule type" value="Genomic_DNA"/>
</dbReference>
<dbReference type="Gene3D" id="3.30.420.10">
    <property type="entry name" value="Ribonuclease H-like superfamily/Ribonuclease H"/>
    <property type="match status" value="1"/>
</dbReference>
<dbReference type="PANTHER" id="PTHR47331">
    <property type="entry name" value="PHD-TYPE DOMAIN-CONTAINING PROTEIN"/>
    <property type="match status" value="1"/>
</dbReference>
<proteinExistence type="predicted"/>
<evidence type="ECO:0000313" key="1">
    <source>
        <dbReference type="EMBL" id="RLU21404.1"/>
    </source>
</evidence>
<dbReference type="InterPro" id="IPR012337">
    <property type="entry name" value="RNaseH-like_sf"/>
</dbReference>
<name>A0A3L8DLV0_OOCBI</name>
<protein>
    <recommendedName>
        <fullName evidence="2">Integrase catalytic domain-containing protein</fullName>
    </recommendedName>
</protein>